<keyword evidence="4" id="KW-1185">Reference proteome</keyword>
<proteinExistence type="predicted"/>
<feature type="region of interest" description="Disordered" evidence="1">
    <location>
        <begin position="411"/>
        <end position="526"/>
    </location>
</feature>
<reference evidence="3 4" key="1">
    <citation type="journal article" date="2019" name="Int. J. Syst. Evol. Microbiol.">
        <title>The Global Catalogue of Microorganisms (GCM) 10K type strain sequencing project: providing services to taxonomists for standard genome sequencing and annotation.</title>
        <authorList>
            <consortium name="The Broad Institute Genomics Platform"/>
            <consortium name="The Broad Institute Genome Sequencing Center for Infectious Disease"/>
            <person name="Wu L."/>
            <person name="Ma J."/>
        </authorList>
    </citation>
    <scope>NUCLEOTIDE SEQUENCE [LARGE SCALE GENOMIC DNA]</scope>
    <source>
        <strain evidence="3 4">JCM 10671</strain>
    </source>
</reference>
<feature type="compositionally biased region" description="Acidic residues" evidence="1">
    <location>
        <begin position="438"/>
        <end position="449"/>
    </location>
</feature>
<protein>
    <recommendedName>
        <fullName evidence="2">Glycosyltransferase 2-like domain-containing protein</fullName>
    </recommendedName>
</protein>
<dbReference type="Proteomes" id="UP001500957">
    <property type="component" value="Unassembled WGS sequence"/>
</dbReference>
<dbReference type="SUPFAM" id="SSF53448">
    <property type="entry name" value="Nucleotide-diphospho-sugar transferases"/>
    <property type="match status" value="1"/>
</dbReference>
<dbReference type="Gene3D" id="3.90.550.10">
    <property type="entry name" value="Spore Coat Polysaccharide Biosynthesis Protein SpsA, Chain A"/>
    <property type="match status" value="1"/>
</dbReference>
<dbReference type="InterPro" id="IPR029044">
    <property type="entry name" value="Nucleotide-diphossugar_trans"/>
</dbReference>
<dbReference type="InterPro" id="IPR001173">
    <property type="entry name" value="Glyco_trans_2-like"/>
</dbReference>
<dbReference type="PANTHER" id="PTHR43630:SF2">
    <property type="entry name" value="GLYCOSYLTRANSFERASE"/>
    <property type="match status" value="1"/>
</dbReference>
<feature type="domain" description="Glycosyltransferase 2-like" evidence="2">
    <location>
        <begin position="7"/>
        <end position="91"/>
    </location>
</feature>
<evidence type="ECO:0000259" key="2">
    <source>
        <dbReference type="Pfam" id="PF00535"/>
    </source>
</evidence>
<sequence>MTTIGLCMIVQDEAPVIERCLTSVRDRIDHWLIVDTGSTDGTPDLIAKILGDIPGRLYQRPFVDFGYNRTEAVQAARVGADYTLLIDADEVLISADEFTWPVLESDIVELAHMAGNQTRRQPVLLSNRRSWHFAGPLFERLVTDAGDSRAFLPNLVVREFKDGNRHTAVTPIERNTLDARVLEAALKDLTPAAGAPEAEDGAPVAADPLALHLRYRLAGCYRDSNRAAKALEAYAQRAALGGDQGEVADSLLQIAHLLQRSGAEADRVVASYLNAWEAMPTRAEPLTDLAGYAREQGRYSLARMMAARALEIPPPADAPYIDETVYRWRSQDEYAVASYWTGNVLESAVASHDLIARGVLPDAELARVEQNLAFARARCEEAGLTVTPEAAAAAIAAARAAVTVPAAAAQSAQPSVQPSAQPPAPAVETTEDRRDQDAADVEEELDDVEAPVVAAGSPPPAGFLGRAGQATGQAAGQAAGQPTGQPAGPSGAEAEARIPVPMAALDDKAHQFRGLIPAPEPERARD</sequence>
<name>A0ABN1H1L6_9ACTN</name>
<dbReference type="Pfam" id="PF00535">
    <property type="entry name" value="Glycos_transf_2"/>
    <property type="match status" value="1"/>
</dbReference>
<dbReference type="PANTHER" id="PTHR43630">
    <property type="entry name" value="POLY-BETA-1,6-N-ACETYL-D-GLUCOSAMINE SYNTHASE"/>
    <property type="match status" value="1"/>
</dbReference>
<comment type="caution">
    <text evidence="3">The sequence shown here is derived from an EMBL/GenBank/DDBJ whole genome shotgun (WGS) entry which is preliminary data.</text>
</comment>
<feature type="compositionally biased region" description="Low complexity" evidence="1">
    <location>
        <begin position="466"/>
        <end position="492"/>
    </location>
</feature>
<accession>A0ABN1H1L6</accession>
<gene>
    <name evidence="3" type="ORF">GCM10009547_32330</name>
</gene>
<dbReference type="SUPFAM" id="SSF48452">
    <property type="entry name" value="TPR-like"/>
    <property type="match status" value="1"/>
</dbReference>
<evidence type="ECO:0000256" key="1">
    <source>
        <dbReference type="SAM" id="MobiDB-lite"/>
    </source>
</evidence>
<dbReference type="RefSeq" id="WP_344606567.1">
    <property type="nucleotide sequence ID" value="NZ_BAAAHE010000026.1"/>
</dbReference>
<evidence type="ECO:0000313" key="4">
    <source>
        <dbReference type="Proteomes" id="UP001500957"/>
    </source>
</evidence>
<dbReference type="EMBL" id="BAAAHE010000026">
    <property type="protein sequence ID" value="GAA0626407.1"/>
    <property type="molecule type" value="Genomic_DNA"/>
</dbReference>
<organism evidence="3 4">
    <name type="scientific">Sporichthya brevicatena</name>
    <dbReference type="NCBI Taxonomy" id="171442"/>
    <lineage>
        <taxon>Bacteria</taxon>
        <taxon>Bacillati</taxon>
        <taxon>Actinomycetota</taxon>
        <taxon>Actinomycetes</taxon>
        <taxon>Sporichthyales</taxon>
        <taxon>Sporichthyaceae</taxon>
        <taxon>Sporichthya</taxon>
    </lineage>
</organism>
<evidence type="ECO:0000313" key="3">
    <source>
        <dbReference type="EMBL" id="GAA0626407.1"/>
    </source>
</evidence>
<dbReference type="Gene3D" id="1.25.40.10">
    <property type="entry name" value="Tetratricopeptide repeat domain"/>
    <property type="match status" value="1"/>
</dbReference>
<dbReference type="InterPro" id="IPR011990">
    <property type="entry name" value="TPR-like_helical_dom_sf"/>
</dbReference>